<name>A0A9P4SGQ9_9PEZI</name>
<comment type="caution">
    <text evidence="1">The sequence shown here is derived from an EMBL/GenBank/DDBJ whole genome shotgun (WGS) entry which is preliminary data.</text>
</comment>
<organism evidence="1 2">
    <name type="scientific">Patellaria atrata CBS 101060</name>
    <dbReference type="NCBI Taxonomy" id="1346257"/>
    <lineage>
        <taxon>Eukaryota</taxon>
        <taxon>Fungi</taxon>
        <taxon>Dikarya</taxon>
        <taxon>Ascomycota</taxon>
        <taxon>Pezizomycotina</taxon>
        <taxon>Dothideomycetes</taxon>
        <taxon>Dothideomycetes incertae sedis</taxon>
        <taxon>Patellariales</taxon>
        <taxon>Patellariaceae</taxon>
        <taxon>Patellaria</taxon>
    </lineage>
</organism>
<keyword evidence="2" id="KW-1185">Reference proteome</keyword>
<evidence type="ECO:0000313" key="1">
    <source>
        <dbReference type="EMBL" id="KAF2841475.1"/>
    </source>
</evidence>
<dbReference type="OrthoDB" id="5440at2759"/>
<dbReference type="Gene3D" id="3.10.450.50">
    <property type="match status" value="1"/>
</dbReference>
<dbReference type="SUPFAM" id="SSF54427">
    <property type="entry name" value="NTF2-like"/>
    <property type="match status" value="1"/>
</dbReference>
<gene>
    <name evidence="1" type="ORF">M501DRAFT_1009405</name>
</gene>
<dbReference type="PANTHER" id="PTHR38436:SF3">
    <property type="entry name" value="CARBOXYMETHYLENEBUTENOLIDASE-RELATED"/>
    <property type="match status" value="1"/>
</dbReference>
<dbReference type="InterPro" id="IPR032710">
    <property type="entry name" value="NTF2-like_dom_sf"/>
</dbReference>
<dbReference type="GO" id="GO:0030638">
    <property type="term" value="P:polyketide metabolic process"/>
    <property type="evidence" value="ECO:0007669"/>
    <property type="project" value="InterPro"/>
</dbReference>
<dbReference type="EMBL" id="MU006091">
    <property type="protein sequence ID" value="KAF2841475.1"/>
    <property type="molecule type" value="Genomic_DNA"/>
</dbReference>
<dbReference type="Proteomes" id="UP000799429">
    <property type="component" value="Unassembled WGS sequence"/>
</dbReference>
<evidence type="ECO:0000313" key="2">
    <source>
        <dbReference type="Proteomes" id="UP000799429"/>
    </source>
</evidence>
<protein>
    <submittedName>
        <fullName evidence="1">Dienelactone hydrolase-like protein</fullName>
    </submittedName>
</protein>
<proteinExistence type="predicted"/>
<dbReference type="GO" id="GO:0016787">
    <property type="term" value="F:hydrolase activity"/>
    <property type="evidence" value="ECO:0007669"/>
    <property type="project" value="UniProtKB-KW"/>
</dbReference>
<dbReference type="InterPro" id="IPR009959">
    <property type="entry name" value="Cyclase_SnoaL-like"/>
</dbReference>
<accession>A0A9P4SGQ9</accession>
<dbReference type="PANTHER" id="PTHR38436">
    <property type="entry name" value="POLYKETIDE CYCLASE SNOAL-LIKE DOMAIN"/>
    <property type="match status" value="1"/>
</dbReference>
<reference evidence="1" key="1">
    <citation type="journal article" date="2020" name="Stud. Mycol.">
        <title>101 Dothideomycetes genomes: a test case for predicting lifestyles and emergence of pathogens.</title>
        <authorList>
            <person name="Haridas S."/>
            <person name="Albert R."/>
            <person name="Binder M."/>
            <person name="Bloem J."/>
            <person name="Labutti K."/>
            <person name="Salamov A."/>
            <person name="Andreopoulos B."/>
            <person name="Baker S."/>
            <person name="Barry K."/>
            <person name="Bills G."/>
            <person name="Bluhm B."/>
            <person name="Cannon C."/>
            <person name="Castanera R."/>
            <person name="Culley D."/>
            <person name="Daum C."/>
            <person name="Ezra D."/>
            <person name="Gonzalez J."/>
            <person name="Henrissat B."/>
            <person name="Kuo A."/>
            <person name="Liang C."/>
            <person name="Lipzen A."/>
            <person name="Lutzoni F."/>
            <person name="Magnuson J."/>
            <person name="Mondo S."/>
            <person name="Nolan M."/>
            <person name="Ohm R."/>
            <person name="Pangilinan J."/>
            <person name="Park H.-J."/>
            <person name="Ramirez L."/>
            <person name="Alfaro M."/>
            <person name="Sun H."/>
            <person name="Tritt A."/>
            <person name="Yoshinaga Y."/>
            <person name="Zwiers L.-H."/>
            <person name="Turgeon B."/>
            <person name="Goodwin S."/>
            <person name="Spatafora J."/>
            <person name="Crous P."/>
            <person name="Grigoriev I."/>
        </authorList>
    </citation>
    <scope>NUCLEOTIDE SEQUENCE</scope>
    <source>
        <strain evidence="1">CBS 101060</strain>
    </source>
</reference>
<dbReference type="AlphaFoldDB" id="A0A9P4SGQ9"/>
<keyword evidence="1" id="KW-0378">Hydrolase</keyword>
<sequence>MARDATKGGPPKIYITAEDDEFDEETLREWRAEGFDVEYIPMNGGGKPYRDRMHSLTDSRKLGEMYAIVGKVDSFCSHIKPFPKLVALVAYYPTAIPDPKTRFTPSLQVCVHLADGQGEIGVCRNPEILGIQGKRKTVRKRITPGKGIGGTGVTDYPSYVYDNVDPGFAEHDLEEYNKVAARVAFTRSLTAVRKGFKSEVELEPILEDNIEKKYRARDPSKILSTMTSIPHVSHIPTLTGGVGREDLEDFYTNFFLPPPPSLTTRLLSRTIGVDRIVDELYVTFKHDVQIDWILPGIPPTGKYVEIAMVIIVAVKGGKLESEHVYWDQASVLVQVGLLDPKVVPGNMKIKGVKRLPAAGREGARLALNEESVTMNELIPDW</sequence>